<evidence type="ECO:0000313" key="2">
    <source>
        <dbReference type="Proteomes" id="UP000007015"/>
    </source>
</evidence>
<dbReference type="OMA" id="EPDLENX"/>
<evidence type="ECO:0000313" key="1">
    <source>
        <dbReference type="EMBL" id="EAY98691.1"/>
    </source>
</evidence>
<dbReference type="GO" id="GO:0006355">
    <property type="term" value="P:regulation of DNA-templated transcription"/>
    <property type="evidence" value="ECO:0007669"/>
    <property type="project" value="InterPro"/>
</dbReference>
<dbReference type="PANTHER" id="PTHR31384">
    <property type="entry name" value="AUXIN RESPONSE FACTOR 4-RELATED"/>
    <property type="match status" value="1"/>
</dbReference>
<accession>A2Y6I1</accession>
<dbReference type="AlphaFoldDB" id="A2Y6I1"/>
<gene>
    <name evidence="1" type="ORF">OsI_20621</name>
</gene>
<organism evidence="1 2">
    <name type="scientific">Oryza sativa subsp. indica</name>
    <name type="common">Rice</name>
    <dbReference type="NCBI Taxonomy" id="39946"/>
    <lineage>
        <taxon>Eukaryota</taxon>
        <taxon>Viridiplantae</taxon>
        <taxon>Streptophyta</taxon>
        <taxon>Embryophyta</taxon>
        <taxon>Tracheophyta</taxon>
        <taxon>Spermatophyta</taxon>
        <taxon>Magnoliopsida</taxon>
        <taxon>Liliopsida</taxon>
        <taxon>Poales</taxon>
        <taxon>Poaceae</taxon>
        <taxon>BOP clade</taxon>
        <taxon>Oryzoideae</taxon>
        <taxon>Oryzeae</taxon>
        <taxon>Oryzinae</taxon>
        <taxon>Oryza</taxon>
        <taxon>Oryza sativa</taxon>
    </lineage>
</organism>
<dbReference type="Proteomes" id="UP000007015">
    <property type="component" value="Chromosome 5"/>
</dbReference>
<protein>
    <submittedName>
        <fullName evidence="1">Uncharacterized protein</fullName>
    </submittedName>
</protein>
<dbReference type="Gramene" id="BGIOSGA020187-TA">
    <property type="protein sequence ID" value="BGIOSGA020187-PA"/>
    <property type="gene ID" value="BGIOSGA020187"/>
</dbReference>
<dbReference type="EMBL" id="CM000130">
    <property type="protein sequence ID" value="EAY98691.1"/>
    <property type="molecule type" value="Genomic_DNA"/>
</dbReference>
<dbReference type="STRING" id="39946.A2Y6I1"/>
<name>A2Y6I1_ORYSI</name>
<dbReference type="InterPro" id="IPR044835">
    <property type="entry name" value="ARF_plant"/>
</dbReference>
<dbReference type="GO" id="GO:0009725">
    <property type="term" value="P:response to hormone"/>
    <property type="evidence" value="ECO:0007669"/>
    <property type="project" value="InterPro"/>
</dbReference>
<sequence>MGIDLNTVEEEAEEGAAAAVCGELWHACAGPGVALPRRGSALVYLPQAHLAADGGGGEVPPAGAAAVPPHVACRVVGVELRADAATDEVYARLALVAEGEVC</sequence>
<proteinExistence type="predicted"/>
<keyword evidence="2" id="KW-1185">Reference proteome</keyword>
<dbReference type="GO" id="GO:0003677">
    <property type="term" value="F:DNA binding"/>
    <property type="evidence" value="ECO:0007669"/>
    <property type="project" value="InterPro"/>
</dbReference>
<dbReference type="HOGENOM" id="CLU_2282117_0_0_1"/>
<dbReference type="PANTHER" id="PTHR31384:SF23">
    <property type="entry name" value="AUXIN RESPONSE FACTOR 14"/>
    <property type="match status" value="1"/>
</dbReference>
<reference evidence="1 2" key="1">
    <citation type="journal article" date="2005" name="PLoS Biol.">
        <title>The genomes of Oryza sativa: a history of duplications.</title>
        <authorList>
            <person name="Yu J."/>
            <person name="Wang J."/>
            <person name="Lin W."/>
            <person name="Li S."/>
            <person name="Li H."/>
            <person name="Zhou J."/>
            <person name="Ni P."/>
            <person name="Dong W."/>
            <person name="Hu S."/>
            <person name="Zeng C."/>
            <person name="Zhang J."/>
            <person name="Zhang Y."/>
            <person name="Li R."/>
            <person name="Xu Z."/>
            <person name="Li S."/>
            <person name="Li X."/>
            <person name="Zheng H."/>
            <person name="Cong L."/>
            <person name="Lin L."/>
            <person name="Yin J."/>
            <person name="Geng J."/>
            <person name="Li G."/>
            <person name="Shi J."/>
            <person name="Liu J."/>
            <person name="Lv H."/>
            <person name="Li J."/>
            <person name="Wang J."/>
            <person name="Deng Y."/>
            <person name="Ran L."/>
            <person name="Shi X."/>
            <person name="Wang X."/>
            <person name="Wu Q."/>
            <person name="Li C."/>
            <person name="Ren X."/>
            <person name="Wang J."/>
            <person name="Wang X."/>
            <person name="Li D."/>
            <person name="Liu D."/>
            <person name="Zhang X."/>
            <person name="Ji Z."/>
            <person name="Zhao W."/>
            <person name="Sun Y."/>
            <person name="Zhang Z."/>
            <person name="Bao J."/>
            <person name="Han Y."/>
            <person name="Dong L."/>
            <person name="Ji J."/>
            <person name="Chen P."/>
            <person name="Wu S."/>
            <person name="Liu J."/>
            <person name="Xiao Y."/>
            <person name="Bu D."/>
            <person name="Tan J."/>
            <person name="Yang L."/>
            <person name="Ye C."/>
            <person name="Zhang J."/>
            <person name="Xu J."/>
            <person name="Zhou Y."/>
            <person name="Yu Y."/>
            <person name="Zhang B."/>
            <person name="Zhuang S."/>
            <person name="Wei H."/>
            <person name="Liu B."/>
            <person name="Lei M."/>
            <person name="Yu H."/>
            <person name="Li Y."/>
            <person name="Xu H."/>
            <person name="Wei S."/>
            <person name="He X."/>
            <person name="Fang L."/>
            <person name="Zhang Z."/>
            <person name="Zhang Y."/>
            <person name="Huang X."/>
            <person name="Su Z."/>
            <person name="Tong W."/>
            <person name="Li J."/>
            <person name="Tong Z."/>
            <person name="Li S."/>
            <person name="Ye J."/>
            <person name="Wang L."/>
            <person name="Fang L."/>
            <person name="Lei T."/>
            <person name="Chen C."/>
            <person name="Chen H."/>
            <person name="Xu Z."/>
            <person name="Li H."/>
            <person name="Huang H."/>
            <person name="Zhang F."/>
            <person name="Xu H."/>
            <person name="Li N."/>
            <person name="Zhao C."/>
            <person name="Li S."/>
            <person name="Dong L."/>
            <person name="Huang Y."/>
            <person name="Li L."/>
            <person name="Xi Y."/>
            <person name="Qi Q."/>
            <person name="Li W."/>
            <person name="Zhang B."/>
            <person name="Hu W."/>
            <person name="Zhang Y."/>
            <person name="Tian X."/>
            <person name="Jiao Y."/>
            <person name="Liang X."/>
            <person name="Jin J."/>
            <person name="Gao L."/>
            <person name="Zheng W."/>
            <person name="Hao B."/>
            <person name="Liu S."/>
            <person name="Wang W."/>
            <person name="Yuan L."/>
            <person name="Cao M."/>
            <person name="McDermott J."/>
            <person name="Samudrala R."/>
            <person name="Wang J."/>
            <person name="Wong G.K."/>
            <person name="Yang H."/>
        </authorList>
    </citation>
    <scope>NUCLEOTIDE SEQUENCE [LARGE SCALE GENOMIC DNA]</scope>
    <source>
        <strain evidence="2">cv. 93-11</strain>
    </source>
</reference>